<dbReference type="Pfam" id="PF18545">
    <property type="entry name" value="HalOD1"/>
    <property type="match status" value="1"/>
</dbReference>
<proteinExistence type="predicted"/>
<comment type="caution">
    <text evidence="2">The sequence shown here is derived from an EMBL/GenBank/DDBJ whole genome shotgun (WGS) entry which is preliminary data.</text>
</comment>
<keyword evidence="3" id="KW-1185">Reference proteome</keyword>
<sequence length="104" mass="11340">MTPPDSDAYHVYHDWREADLSASIGVCLLEATDQELDNLGTPLYDVVNIEALETLLSPQDGNTGTVAQVRFTIDGHTVTVSSHEEIAHIIVHPGKTTLTEQLLS</sequence>
<dbReference type="RefSeq" id="WP_343774840.1">
    <property type="nucleotide sequence ID" value="NZ_BAAADV010000007.1"/>
</dbReference>
<feature type="domain" description="Halobacterial output" evidence="1">
    <location>
        <begin position="20"/>
        <end position="86"/>
    </location>
</feature>
<dbReference type="InterPro" id="IPR040624">
    <property type="entry name" value="HalOD1"/>
</dbReference>
<name>A0AAV3TDH7_9EURY</name>
<dbReference type="EMBL" id="BAAADV010000007">
    <property type="protein sequence ID" value="GAA0679258.1"/>
    <property type="molecule type" value="Genomic_DNA"/>
</dbReference>
<accession>A0AAV3TDH7</accession>
<reference evidence="2 3" key="1">
    <citation type="journal article" date="2019" name="Int. J. Syst. Evol. Microbiol.">
        <title>The Global Catalogue of Microorganisms (GCM) 10K type strain sequencing project: providing services to taxonomists for standard genome sequencing and annotation.</title>
        <authorList>
            <consortium name="The Broad Institute Genomics Platform"/>
            <consortium name="The Broad Institute Genome Sequencing Center for Infectious Disease"/>
            <person name="Wu L."/>
            <person name="Ma J."/>
        </authorList>
    </citation>
    <scope>NUCLEOTIDE SEQUENCE [LARGE SCALE GENOMIC DNA]</scope>
    <source>
        <strain evidence="2 3">JCM 16328</strain>
    </source>
</reference>
<gene>
    <name evidence="2" type="ORF">GCM10009020_29710</name>
</gene>
<evidence type="ECO:0000259" key="1">
    <source>
        <dbReference type="Pfam" id="PF18545"/>
    </source>
</evidence>
<organism evidence="2 3">
    <name type="scientific">Natronoarchaeum mannanilyticum</name>
    <dbReference type="NCBI Taxonomy" id="926360"/>
    <lineage>
        <taxon>Archaea</taxon>
        <taxon>Methanobacteriati</taxon>
        <taxon>Methanobacteriota</taxon>
        <taxon>Stenosarchaea group</taxon>
        <taxon>Halobacteria</taxon>
        <taxon>Halobacteriales</taxon>
        <taxon>Natronoarchaeaceae</taxon>
    </lineage>
</organism>
<protein>
    <recommendedName>
        <fullName evidence="1">Halobacterial output domain-containing protein</fullName>
    </recommendedName>
</protein>
<dbReference type="AlphaFoldDB" id="A0AAV3TDH7"/>
<evidence type="ECO:0000313" key="3">
    <source>
        <dbReference type="Proteomes" id="UP001500420"/>
    </source>
</evidence>
<evidence type="ECO:0000313" key="2">
    <source>
        <dbReference type="EMBL" id="GAA0679258.1"/>
    </source>
</evidence>
<dbReference type="Proteomes" id="UP001500420">
    <property type="component" value="Unassembled WGS sequence"/>
</dbReference>